<dbReference type="InterPro" id="IPR001628">
    <property type="entry name" value="Znf_hrmn_rcpt"/>
</dbReference>
<dbReference type="InterPro" id="IPR035500">
    <property type="entry name" value="NHR-like_dom_sf"/>
</dbReference>
<dbReference type="GO" id="GO:0004879">
    <property type="term" value="F:nuclear receptor activity"/>
    <property type="evidence" value="ECO:0007669"/>
    <property type="project" value="TreeGrafter"/>
</dbReference>
<dbReference type="InterPro" id="IPR000536">
    <property type="entry name" value="Nucl_hrmn_rcpt_lig-bd"/>
</dbReference>
<dbReference type="Proteomes" id="UP000494206">
    <property type="component" value="Unassembled WGS sequence"/>
</dbReference>
<dbReference type="SMART" id="SM00399">
    <property type="entry name" value="ZnF_C4"/>
    <property type="match status" value="1"/>
</dbReference>
<keyword evidence="8 10" id="KW-0675">Receptor</keyword>
<evidence type="ECO:0000313" key="15">
    <source>
        <dbReference type="Proteomes" id="UP000494206"/>
    </source>
</evidence>
<reference evidence="14 15" key="1">
    <citation type="submission" date="2020-04" db="EMBL/GenBank/DDBJ databases">
        <authorList>
            <person name="Laetsch R D."/>
            <person name="Stevens L."/>
            <person name="Kumar S."/>
            <person name="Blaxter L. M."/>
        </authorList>
    </citation>
    <scope>NUCLEOTIDE SEQUENCE [LARGE SCALE GENOMIC DNA]</scope>
</reference>
<dbReference type="PROSITE" id="PS51843">
    <property type="entry name" value="NR_LBD"/>
    <property type="match status" value="1"/>
</dbReference>
<evidence type="ECO:0000256" key="6">
    <source>
        <dbReference type="ARBA" id="ARBA00023125"/>
    </source>
</evidence>
<evidence type="ECO:0000256" key="5">
    <source>
        <dbReference type="ARBA" id="ARBA00023015"/>
    </source>
</evidence>
<keyword evidence="15" id="KW-1185">Reference proteome</keyword>
<dbReference type="GO" id="GO:0000978">
    <property type="term" value="F:RNA polymerase II cis-regulatory region sequence-specific DNA binding"/>
    <property type="evidence" value="ECO:0007669"/>
    <property type="project" value="TreeGrafter"/>
</dbReference>
<keyword evidence="2 10" id="KW-0479">Metal-binding</keyword>
<dbReference type="PANTHER" id="PTHR45805">
    <property type="entry name" value="NUCLEAR HORMONE RECEPTOR HR3-RELATED"/>
    <property type="match status" value="1"/>
</dbReference>
<dbReference type="Pfam" id="PF00104">
    <property type="entry name" value="Hormone_recep"/>
    <property type="match status" value="1"/>
</dbReference>
<evidence type="ECO:0008006" key="16">
    <source>
        <dbReference type="Google" id="ProtNLM"/>
    </source>
</evidence>
<dbReference type="OrthoDB" id="5771769at2759"/>
<feature type="domain" description="Nuclear receptor" evidence="12">
    <location>
        <begin position="118"/>
        <end position="193"/>
    </location>
</feature>
<dbReference type="GO" id="GO:0008270">
    <property type="term" value="F:zinc ion binding"/>
    <property type="evidence" value="ECO:0007669"/>
    <property type="project" value="UniProtKB-KW"/>
</dbReference>
<proteinExistence type="inferred from homology"/>
<dbReference type="InterPro" id="IPR013088">
    <property type="entry name" value="Znf_NHR/GATA"/>
</dbReference>
<sequence length="554" mass="61671">MSNLALEEDSKKDLMKPPDSDAIKTDEACADQPSDTIDIKQYEQKLLDGKMLEHGSPDSNAQENHALESDSLETKVLKPTIATLDDYNALMQFGAIANTGDTAFLINDKPMVSAQIEVIPCKVCGDKSSGVHYGVITCEGCKGFFRRSQSSIVNYQCPRQKNCVVDRVNRNRCQYCRLKKCIELGMSRDAVKFGRMSKKQREKVEDEVRLHKQMAEAGSMGYNMIYNDYSPPSSHPNYYFDQNVYNQYNSSTGSSTPVGGYQLAVAATPVTPMPHSYGAASANTSGSSQNQYVAHQASGGSFPSPQVPEEDPVTRVISSFEQQHSIYRSSRDVCEVDVNRLSTMTHVNGWEMFANELNPLIQHIIEFAKCIDGFMLLPQEMQIQLLKGSAFEVSLIFAVLQYDIETQMICGDRNSFSFSWFIAEDPAEMQLITEIHSTLHEIASVGFTTSELALFAATLILELATTSPTLRTIGSAELSASTTAEAFRSSLLQMMGNRIGCMDNAMSRLEEISQRVRQTARLHLQALQRFRETEPASAEQLPPLYKELFNSEHC</sequence>
<comment type="similarity">
    <text evidence="10">Belongs to the nuclear hormone receptor family.</text>
</comment>
<keyword evidence="6 10" id="KW-0238">DNA-binding</keyword>
<protein>
    <recommendedName>
        <fullName evidence="16">Nuclear hormone receptor HR3</fullName>
    </recommendedName>
</protein>
<dbReference type="CDD" id="cd06968">
    <property type="entry name" value="NR_DBD_ROR"/>
    <property type="match status" value="1"/>
</dbReference>
<keyword evidence="5 10" id="KW-0805">Transcription regulation</keyword>
<comment type="subcellular location">
    <subcellularLocation>
        <location evidence="1 10">Nucleus</location>
    </subcellularLocation>
</comment>
<evidence type="ECO:0000256" key="3">
    <source>
        <dbReference type="ARBA" id="ARBA00022771"/>
    </source>
</evidence>
<feature type="compositionally biased region" description="Basic and acidic residues" evidence="11">
    <location>
        <begin position="8"/>
        <end position="27"/>
    </location>
</feature>
<dbReference type="SMART" id="SM00430">
    <property type="entry name" value="HOLI"/>
    <property type="match status" value="1"/>
</dbReference>
<evidence type="ECO:0000256" key="7">
    <source>
        <dbReference type="ARBA" id="ARBA00023163"/>
    </source>
</evidence>
<dbReference type="InterPro" id="IPR044101">
    <property type="entry name" value="NR_DBD_ROR"/>
</dbReference>
<organism evidence="14 15">
    <name type="scientific">Caenorhabditis bovis</name>
    <dbReference type="NCBI Taxonomy" id="2654633"/>
    <lineage>
        <taxon>Eukaryota</taxon>
        <taxon>Metazoa</taxon>
        <taxon>Ecdysozoa</taxon>
        <taxon>Nematoda</taxon>
        <taxon>Chromadorea</taxon>
        <taxon>Rhabditida</taxon>
        <taxon>Rhabditina</taxon>
        <taxon>Rhabditomorpha</taxon>
        <taxon>Rhabditoidea</taxon>
        <taxon>Rhabditidae</taxon>
        <taxon>Peloderinae</taxon>
        <taxon>Caenorhabditis</taxon>
    </lineage>
</organism>
<evidence type="ECO:0000256" key="2">
    <source>
        <dbReference type="ARBA" id="ARBA00022723"/>
    </source>
</evidence>
<evidence type="ECO:0000256" key="9">
    <source>
        <dbReference type="ARBA" id="ARBA00023242"/>
    </source>
</evidence>
<evidence type="ECO:0000259" key="13">
    <source>
        <dbReference type="PROSITE" id="PS51843"/>
    </source>
</evidence>
<keyword evidence="7 10" id="KW-0804">Transcription</keyword>
<dbReference type="PRINTS" id="PR00047">
    <property type="entry name" value="STROIDFINGER"/>
</dbReference>
<dbReference type="EMBL" id="CADEPM010000007">
    <property type="protein sequence ID" value="CAB3408805.1"/>
    <property type="molecule type" value="Genomic_DNA"/>
</dbReference>
<dbReference type="Pfam" id="PF00105">
    <property type="entry name" value="zf-C4"/>
    <property type="match status" value="1"/>
</dbReference>
<dbReference type="PANTHER" id="PTHR45805:SF2">
    <property type="entry name" value="NUCLEAR HORMONE RECEPTOR HR3-RELATED"/>
    <property type="match status" value="1"/>
</dbReference>
<name>A0A8S1F519_9PELO</name>
<dbReference type="AlphaFoldDB" id="A0A8S1F519"/>
<gene>
    <name evidence="14" type="ORF">CBOVIS_LOCUS10541</name>
</gene>
<dbReference type="PRINTS" id="PR00398">
    <property type="entry name" value="STRDHORMONER"/>
</dbReference>
<dbReference type="SUPFAM" id="SSF57716">
    <property type="entry name" value="Glucocorticoid receptor-like (DNA-binding domain)"/>
    <property type="match status" value="1"/>
</dbReference>
<keyword evidence="4 10" id="KW-0862">Zinc</keyword>
<dbReference type="Gene3D" id="3.30.50.10">
    <property type="entry name" value="Erythroid Transcription Factor GATA-1, subunit A"/>
    <property type="match status" value="1"/>
</dbReference>
<evidence type="ECO:0000256" key="8">
    <source>
        <dbReference type="ARBA" id="ARBA00023170"/>
    </source>
</evidence>
<evidence type="ECO:0000256" key="1">
    <source>
        <dbReference type="ARBA" id="ARBA00004123"/>
    </source>
</evidence>
<evidence type="ECO:0000256" key="11">
    <source>
        <dbReference type="SAM" id="MobiDB-lite"/>
    </source>
</evidence>
<dbReference type="Gene3D" id="1.10.565.10">
    <property type="entry name" value="Retinoid X Receptor"/>
    <property type="match status" value="1"/>
</dbReference>
<dbReference type="InterPro" id="IPR001723">
    <property type="entry name" value="Nuclear_hrmn_rcpt"/>
</dbReference>
<evidence type="ECO:0000313" key="14">
    <source>
        <dbReference type="EMBL" id="CAB3408805.1"/>
    </source>
</evidence>
<evidence type="ECO:0000256" key="4">
    <source>
        <dbReference type="ARBA" id="ARBA00022833"/>
    </source>
</evidence>
<comment type="caution">
    <text evidence="14">The sequence shown here is derived from an EMBL/GenBank/DDBJ whole genome shotgun (WGS) entry which is preliminary data.</text>
</comment>
<dbReference type="SUPFAM" id="SSF48508">
    <property type="entry name" value="Nuclear receptor ligand-binding domain"/>
    <property type="match status" value="1"/>
</dbReference>
<dbReference type="GO" id="GO:0005634">
    <property type="term" value="C:nucleus"/>
    <property type="evidence" value="ECO:0007669"/>
    <property type="project" value="UniProtKB-SubCell"/>
</dbReference>
<accession>A0A8S1F519</accession>
<dbReference type="PROSITE" id="PS51030">
    <property type="entry name" value="NUCLEAR_REC_DBD_2"/>
    <property type="match status" value="1"/>
</dbReference>
<evidence type="ECO:0000256" key="10">
    <source>
        <dbReference type="RuleBase" id="RU004334"/>
    </source>
</evidence>
<keyword evidence="9 10" id="KW-0539">Nucleus</keyword>
<feature type="region of interest" description="Disordered" evidence="11">
    <location>
        <begin position="1"/>
        <end position="35"/>
    </location>
</feature>
<dbReference type="FunFam" id="3.30.50.10:FF:000003">
    <property type="entry name" value="Nuclear orphan receptor ROR-beta"/>
    <property type="match status" value="1"/>
</dbReference>
<dbReference type="PROSITE" id="PS00031">
    <property type="entry name" value="NUCLEAR_REC_DBD_1"/>
    <property type="match status" value="1"/>
</dbReference>
<keyword evidence="3 10" id="KW-0863">Zinc-finger</keyword>
<feature type="domain" description="NR LBD" evidence="13">
    <location>
        <begin position="309"/>
        <end position="552"/>
    </location>
</feature>
<evidence type="ECO:0000259" key="12">
    <source>
        <dbReference type="PROSITE" id="PS51030"/>
    </source>
</evidence>